<name>A0A917T1P7_9ACTN</name>
<evidence type="ECO:0000313" key="4">
    <source>
        <dbReference type="EMBL" id="GGM07153.1"/>
    </source>
</evidence>
<dbReference type="Proteomes" id="UP000655208">
    <property type="component" value="Unassembled WGS sequence"/>
</dbReference>
<evidence type="ECO:0000313" key="5">
    <source>
        <dbReference type="Proteomes" id="UP000655208"/>
    </source>
</evidence>
<feature type="transmembrane region" description="Helical" evidence="2">
    <location>
        <begin position="215"/>
        <end position="236"/>
    </location>
</feature>
<feature type="region of interest" description="Disordered" evidence="1">
    <location>
        <begin position="1"/>
        <end position="23"/>
    </location>
</feature>
<feature type="transmembrane region" description="Helical" evidence="2">
    <location>
        <begin position="33"/>
        <end position="57"/>
    </location>
</feature>
<feature type="domain" description="DUF1206" evidence="3">
    <location>
        <begin position="40"/>
        <end position="107"/>
    </location>
</feature>
<dbReference type="RefSeq" id="WP_229674442.1">
    <property type="nucleotide sequence ID" value="NZ_BMNA01000005.1"/>
</dbReference>
<feature type="domain" description="DUF1206" evidence="3">
    <location>
        <begin position="124"/>
        <end position="192"/>
    </location>
</feature>
<feature type="domain" description="DUF1206" evidence="3">
    <location>
        <begin position="213"/>
        <end position="280"/>
    </location>
</feature>
<protein>
    <recommendedName>
        <fullName evidence="3">DUF1206 domain-containing protein</fullName>
    </recommendedName>
</protein>
<keyword evidence="2" id="KW-0472">Membrane</keyword>
<evidence type="ECO:0000256" key="2">
    <source>
        <dbReference type="SAM" id="Phobius"/>
    </source>
</evidence>
<feature type="transmembrane region" description="Helical" evidence="2">
    <location>
        <begin position="128"/>
        <end position="150"/>
    </location>
</feature>
<reference evidence="4" key="1">
    <citation type="journal article" date="2014" name="Int. J. Syst. Evol. Microbiol.">
        <title>Complete genome sequence of Corynebacterium casei LMG S-19264T (=DSM 44701T), isolated from a smear-ripened cheese.</title>
        <authorList>
            <consortium name="US DOE Joint Genome Institute (JGI-PGF)"/>
            <person name="Walter F."/>
            <person name="Albersmeier A."/>
            <person name="Kalinowski J."/>
            <person name="Ruckert C."/>
        </authorList>
    </citation>
    <scope>NUCLEOTIDE SEQUENCE</scope>
    <source>
        <strain evidence="4">CGMCC 4.7308</strain>
    </source>
</reference>
<feature type="compositionally biased region" description="Basic and acidic residues" evidence="1">
    <location>
        <begin position="13"/>
        <end position="23"/>
    </location>
</feature>
<dbReference type="Pfam" id="PF06724">
    <property type="entry name" value="DUF1206"/>
    <property type="match status" value="3"/>
</dbReference>
<comment type="caution">
    <text evidence="4">The sequence shown here is derived from an EMBL/GenBank/DDBJ whole genome shotgun (WGS) entry which is preliminary data.</text>
</comment>
<reference evidence="4" key="2">
    <citation type="submission" date="2020-09" db="EMBL/GenBank/DDBJ databases">
        <authorList>
            <person name="Sun Q."/>
            <person name="Zhou Y."/>
        </authorList>
    </citation>
    <scope>NUCLEOTIDE SEQUENCE</scope>
    <source>
        <strain evidence="4">CGMCC 4.7308</strain>
    </source>
</reference>
<proteinExistence type="predicted"/>
<dbReference type="AlphaFoldDB" id="A0A917T1P7"/>
<sequence length="284" mass="29394">MTAGGTAGRMGRAARDAGRQAEDAGRDVQGAPWFGTLVMVGLVAYGVVHLVVAWLALQLAFTGTGQETSQQGAMAELASTAVGKVLLWVIALGLVALTVWQALVAAMGYRDESGSTKVQRRLSAAAKAVVYAALAVSAVTTLTGSASAGAGDRKEKGWTARLLSVSFGRVLVAAVAVAILAVAARLVYRGVTTKFTHDLRTRPPAAALRLGQVGYVAKGVAFAVVGILVGWAAVTLDPDKAGGLDTALRTLRGQPYGVVLLVVIALGIACFGLYCFYWARHAKR</sequence>
<keyword evidence="2" id="KW-1133">Transmembrane helix</keyword>
<feature type="transmembrane region" description="Helical" evidence="2">
    <location>
        <begin position="256"/>
        <end position="279"/>
    </location>
</feature>
<dbReference type="InterPro" id="IPR009597">
    <property type="entry name" value="DUF1206"/>
</dbReference>
<keyword evidence="5" id="KW-1185">Reference proteome</keyword>
<accession>A0A917T1P7</accession>
<feature type="transmembrane region" description="Helical" evidence="2">
    <location>
        <begin position="170"/>
        <end position="188"/>
    </location>
</feature>
<feature type="transmembrane region" description="Helical" evidence="2">
    <location>
        <begin position="85"/>
        <end position="107"/>
    </location>
</feature>
<gene>
    <name evidence="4" type="ORF">GCM10011594_28960</name>
</gene>
<organism evidence="4 5">
    <name type="scientific">Nakamurella endophytica</name>
    <dbReference type="NCBI Taxonomy" id="1748367"/>
    <lineage>
        <taxon>Bacteria</taxon>
        <taxon>Bacillati</taxon>
        <taxon>Actinomycetota</taxon>
        <taxon>Actinomycetes</taxon>
        <taxon>Nakamurellales</taxon>
        <taxon>Nakamurellaceae</taxon>
        <taxon>Nakamurella</taxon>
    </lineage>
</organism>
<evidence type="ECO:0000256" key="1">
    <source>
        <dbReference type="SAM" id="MobiDB-lite"/>
    </source>
</evidence>
<dbReference type="EMBL" id="BMNA01000005">
    <property type="protein sequence ID" value="GGM07153.1"/>
    <property type="molecule type" value="Genomic_DNA"/>
</dbReference>
<keyword evidence="2" id="KW-0812">Transmembrane</keyword>
<evidence type="ECO:0000259" key="3">
    <source>
        <dbReference type="Pfam" id="PF06724"/>
    </source>
</evidence>